<dbReference type="RefSeq" id="WP_130024284.1">
    <property type="nucleotide sequence ID" value="NZ_SEWF01000092.1"/>
</dbReference>
<dbReference type="EMBL" id="SEWF01000092">
    <property type="protein sequence ID" value="RYU91784.1"/>
    <property type="molecule type" value="Genomic_DNA"/>
</dbReference>
<dbReference type="OrthoDB" id="1386044at2"/>
<dbReference type="InterPro" id="IPR029057">
    <property type="entry name" value="PRTase-like"/>
</dbReference>
<dbReference type="SUPFAM" id="SSF53271">
    <property type="entry name" value="PRTase-like"/>
    <property type="match status" value="1"/>
</dbReference>
<dbReference type="Proteomes" id="UP000293162">
    <property type="component" value="Unassembled WGS sequence"/>
</dbReference>
<reference evidence="1 2" key="1">
    <citation type="submission" date="2019-02" db="EMBL/GenBank/DDBJ databases">
        <title>Bacterial novel species Emticicia sp. 17J42-9 isolated from soil.</title>
        <authorList>
            <person name="Jung H.-Y."/>
        </authorList>
    </citation>
    <scope>NUCLEOTIDE SEQUENCE [LARGE SCALE GENOMIC DNA]</scope>
    <source>
        <strain evidence="1 2">17J42-9</strain>
    </source>
</reference>
<name>A0A4Q5LQT1_9BACT</name>
<comment type="caution">
    <text evidence="1">The sequence shown here is derived from an EMBL/GenBank/DDBJ whole genome shotgun (WGS) entry which is preliminary data.</text>
</comment>
<evidence type="ECO:0008006" key="3">
    <source>
        <dbReference type="Google" id="ProtNLM"/>
    </source>
</evidence>
<evidence type="ECO:0000313" key="1">
    <source>
        <dbReference type="EMBL" id="RYU91784.1"/>
    </source>
</evidence>
<organism evidence="1 2">
    <name type="scientific">Emticicia agri</name>
    <dbReference type="NCBI Taxonomy" id="2492393"/>
    <lineage>
        <taxon>Bacteria</taxon>
        <taxon>Pseudomonadati</taxon>
        <taxon>Bacteroidota</taxon>
        <taxon>Cytophagia</taxon>
        <taxon>Cytophagales</taxon>
        <taxon>Leadbetterellaceae</taxon>
        <taxon>Emticicia</taxon>
    </lineage>
</organism>
<gene>
    <name evidence="1" type="ORF">EWM59_26770</name>
</gene>
<protein>
    <recommendedName>
        <fullName evidence="3">Phosphoribosyltransferase domain-containing protein</fullName>
    </recommendedName>
</protein>
<keyword evidence="2" id="KW-1185">Reference proteome</keyword>
<evidence type="ECO:0000313" key="2">
    <source>
        <dbReference type="Proteomes" id="UP000293162"/>
    </source>
</evidence>
<sequence>MVAPIYIQIPQKFTCLHFKEFFNLYWEKSKASDKIVINLSNTEWISLEGIVLLFSFINYIKIFNKNVQITVIMPSFGETDFERKIITSELKKYPNINSIEKENLINSLINSSRFRRRQRFLSLMEVWKIYESCNLRIEESIEGSNLINKEIDKYRAKLGDKYFHKVVPFKKINCNNLVVEENTEEAHEFVRQNIEAELNNLYSLSKDVESILSSNSSFTPFENKSLSHIITNELILNVAHHAFENKRNPYNECYLAISLNKKLDNKYNDENELSRKIESNLTNERIAESWNFFKQGKKNYQNRSYVEFALVDFGNGIPSTLIEKFNEVKKENVDKKFNSLKIEDQILEFAFELDSSRNSLSKNFEIQPLVPRGLYFLLETVRLYRGLLFVRSRKGRVLYDFSINNDVNDNILINSEVEDYEFPGTFYNILLPDSEYKVKLQPFEKPIFPNKKIVPKVEHWLMISLQNEALSDSLNIKINNAEHIAKILSKIDNKLSTIKEKTLIYLDFVAINTIFLDLKLFYYLCNTPKINEYINIVIINYPKSKIDFLKYIQNIISNIEPFIFRPIPCIYSIETTLKNEVKVSYHATWIGIKHLDEEKKINDLLKFGIDAIYPTSDFIEPNTLGGNIIQIDWVDKGKNFGNITKRSSLLPSLEEISFQNCIFGDNKKIINAILDRVDFLTFESTKTDSSKSLNKADIFLDGGKNNQIFLTSGGYYQNEFIKLIDIFHRPNYGRTFATYLFNKFLFEKKFLPEVDVIVSVTLSSSLLSKYVKEVYRQYRGIYENSNKKPELIRLAHYYEFEKEDSLETLKPNQKVLLVNDVISTGQLVQKLVNSIEKTHSCLVTAIFSVVDSRKPNKKKISENIKESIFDPYIDSKTISLTEYPIEKYLSYKGEKKIIRINPIINSPSEETLENSLTDKVLNYQPEELKEILKIIDINFLKIGYIKNNHHYHYYTIDTDNLLVSNNGKYLLEKLLKQIQKKEKNIDTKYDVLIYPMFSAPEFVSDNDFKILFQNPSLTIYPLPRVNTPKGWRLTLPTKIFKNLVNEQSQVFLLDDGSCSGDTLIQMIDFVSFLNVKSITVLSIFGRLEDFEREFISRVDNLVIKNKERKIKLSVYFGCHLHIPFYHSNNCQFRSNWINIKNLLNGRDDFSEQTRRYLENKKEVFRGANIADLPSPELLDYFPIHNGLIPSIDLMFVRNLLGHIEGYRLFEEYFDLFKINFDSNSKLNIEILMGVINHEPYLLTTIKHILPDIFDKVKEYSENFLEPDKYYYKWSHYGLCRFKSIIDLDYFFNFETLKHSIEHYNRNKEEDCIALIFENILNAIIKEEDLARYNSSALSLINDLNEYFFENEEVYDDKIFYNYFRDIVAIQNRNYLTGNLSAYFLELNQYFNRKVNFTKHLTLDLSFQDIMLELNNIESDINNFNKDFNLYKKEIVKVKKNIESIVSYNILPKAIYINFPLIESFQNFIDDFNKIDKKKKNLIKNNFESYLLQEHANDLKDDIEEFHYRYLEFNKDNIYSLPNISNRFPSKKIYYLINDFQKKKGFDFLKLNIESLRFQKRPLLICGDFLKIIFEELITNAIEEFNKKQETLGIKELIINILLHEEDYKGNFSTISFDQNLEIDLRKINSGSSGLYLIKSIIEGFGGIFSINSYNFNFKIPIK</sequence>
<accession>A0A4Q5LQT1</accession>
<dbReference type="Gene3D" id="3.40.50.2020">
    <property type="match status" value="1"/>
</dbReference>
<proteinExistence type="predicted"/>